<feature type="transmembrane region" description="Helical" evidence="8">
    <location>
        <begin position="487"/>
        <end position="507"/>
    </location>
</feature>
<evidence type="ECO:0000256" key="2">
    <source>
        <dbReference type="ARBA" id="ARBA00010487"/>
    </source>
</evidence>
<feature type="compositionally biased region" description="Polar residues" evidence="7">
    <location>
        <begin position="571"/>
        <end position="580"/>
    </location>
</feature>
<comment type="caution">
    <text evidence="9">The sequence shown here is derived from an EMBL/GenBank/DDBJ whole genome shotgun (WGS) entry which is preliminary data.</text>
</comment>
<evidence type="ECO:0000313" key="10">
    <source>
        <dbReference type="Proteomes" id="UP000243723"/>
    </source>
</evidence>
<feature type="transmembrane region" description="Helical" evidence="8">
    <location>
        <begin position="396"/>
        <end position="417"/>
    </location>
</feature>
<gene>
    <name evidence="9" type="ORF">B9Z65_1122</name>
</gene>
<dbReference type="InterPro" id="IPR051584">
    <property type="entry name" value="GPCR-associated_LMBR1"/>
</dbReference>
<dbReference type="GO" id="GO:0016020">
    <property type="term" value="C:membrane"/>
    <property type="evidence" value="ECO:0007669"/>
    <property type="project" value="UniProtKB-SubCell"/>
</dbReference>
<name>A0A2P8AIF8_9PEZI</name>
<proteinExistence type="inferred from homology"/>
<dbReference type="EMBL" id="NHZQ01000003">
    <property type="protein sequence ID" value="PSK60224.1"/>
    <property type="molecule type" value="Genomic_DNA"/>
</dbReference>
<accession>A0A2P8AIF8</accession>
<keyword evidence="4 8" id="KW-1133">Transmembrane helix</keyword>
<evidence type="ECO:0000256" key="1">
    <source>
        <dbReference type="ARBA" id="ARBA00004141"/>
    </source>
</evidence>
<evidence type="ECO:0000256" key="6">
    <source>
        <dbReference type="SAM" id="Coils"/>
    </source>
</evidence>
<feature type="transmembrane region" description="Helical" evidence="8">
    <location>
        <begin position="39"/>
        <end position="60"/>
    </location>
</feature>
<feature type="transmembrane region" description="Helical" evidence="8">
    <location>
        <begin position="6"/>
        <end position="27"/>
    </location>
</feature>
<reference evidence="9 10" key="1">
    <citation type="submission" date="2017-05" db="EMBL/GenBank/DDBJ databases">
        <title>Draft genome sequence of Elsinoe australis.</title>
        <authorList>
            <person name="Cheng Q."/>
        </authorList>
    </citation>
    <scope>NUCLEOTIDE SEQUENCE [LARGE SCALE GENOMIC DNA]</scope>
    <source>
        <strain evidence="9 10">NL1</strain>
    </source>
</reference>
<dbReference type="Pfam" id="PF04791">
    <property type="entry name" value="LMBR1"/>
    <property type="match status" value="1"/>
</dbReference>
<comment type="similarity">
    <text evidence="2">Belongs to the LIMR family.</text>
</comment>
<evidence type="ECO:0000256" key="3">
    <source>
        <dbReference type="ARBA" id="ARBA00022692"/>
    </source>
</evidence>
<feature type="transmembrane region" description="Helical" evidence="8">
    <location>
        <begin position="159"/>
        <end position="183"/>
    </location>
</feature>
<evidence type="ECO:0000256" key="5">
    <source>
        <dbReference type="ARBA" id="ARBA00023136"/>
    </source>
</evidence>
<sequence length="681" mass="75251">MPASSVGSNVFAGIAVLTISVLVLLLLRYYLPLRSTPAYLLVPVFLALALPVSIILLVPIDLASSSGTDTEDGRGIWLPQSVNLVAWRVSYWLTFLLTWMVLPLLGEYSDSGYREPKDRLIYSLKSNGRYQIIVLGLGILGAVYFFLTNGFNGQSLKATVIALAYAWGLVMAIYLMGHGLVAIPRRLFRNASTENRLKRLQAHAPKVHDKLEEAQEDLAVLEAQAAQLQSRRAGVRADLKDWIDEVVETSVGSRPPAYTRSGASAVPAVITERYMAELTRKLKRARHKHARFSDEWQSLVERSVNLQAILDASGSKKLTFRTGTRAPKLTLLTPYTRYMLYAHGLPAFRLLSAGLLALASVALIWSEVIHTVSSKLSLVGLTVVHHPDSSRGQVGFGGQVIGAAWLFYMCFAALYSMSEVKVWGNRALVKRQTYGESACWYSLQVAKLTVPLSYNFITMLQPTIYKQTAFFKFLGVLIKLTPLGEGFSQYFPVFILIPVCATLFNLYGKVKNIFGFGVLDDDSAENSSGFGTGGWREGRALIEREIHDQSTNLGLAPASDGSFRDRPSLDEGNSNNNQSRAPLLMPLGGNARDPAGPRTAARPQQPEEEDDSPRYFFQDFGERVRNTFDTTDRPQWLQEVGDVFTKPKWMDGNNSGDGENFFSRMFSGGGGNSSSDGRVRL</sequence>
<keyword evidence="3 8" id="KW-0812">Transmembrane</keyword>
<organism evidence="9 10">
    <name type="scientific">Elsinoe australis</name>
    <dbReference type="NCBI Taxonomy" id="40998"/>
    <lineage>
        <taxon>Eukaryota</taxon>
        <taxon>Fungi</taxon>
        <taxon>Dikarya</taxon>
        <taxon>Ascomycota</taxon>
        <taxon>Pezizomycotina</taxon>
        <taxon>Dothideomycetes</taxon>
        <taxon>Dothideomycetidae</taxon>
        <taxon>Myriangiales</taxon>
        <taxon>Elsinoaceae</taxon>
        <taxon>Elsinoe</taxon>
    </lineage>
</organism>
<feature type="transmembrane region" description="Helical" evidence="8">
    <location>
        <begin position="347"/>
        <end position="366"/>
    </location>
</feature>
<dbReference type="OrthoDB" id="203099at2759"/>
<keyword evidence="10" id="KW-1185">Reference proteome</keyword>
<evidence type="ECO:0000256" key="8">
    <source>
        <dbReference type="SAM" id="Phobius"/>
    </source>
</evidence>
<dbReference type="PANTHER" id="PTHR21355">
    <property type="entry name" value="G-PROTEIN COUPLED RECEPTOR-ASSOCIATED PROTEIN LMBRD2"/>
    <property type="match status" value="1"/>
</dbReference>
<dbReference type="Proteomes" id="UP000243723">
    <property type="component" value="Unassembled WGS sequence"/>
</dbReference>
<feature type="region of interest" description="Disordered" evidence="7">
    <location>
        <begin position="552"/>
        <end position="613"/>
    </location>
</feature>
<evidence type="ECO:0000256" key="7">
    <source>
        <dbReference type="SAM" id="MobiDB-lite"/>
    </source>
</evidence>
<feature type="transmembrane region" description="Helical" evidence="8">
    <location>
        <begin position="438"/>
        <end position="457"/>
    </location>
</feature>
<keyword evidence="6" id="KW-0175">Coiled coil</keyword>
<evidence type="ECO:0000256" key="4">
    <source>
        <dbReference type="ARBA" id="ARBA00022989"/>
    </source>
</evidence>
<dbReference type="AlphaFoldDB" id="A0A2P8AIF8"/>
<evidence type="ECO:0000313" key="9">
    <source>
        <dbReference type="EMBL" id="PSK60224.1"/>
    </source>
</evidence>
<protein>
    <submittedName>
        <fullName evidence="9">Uncharacterized protein</fullName>
    </submittedName>
</protein>
<comment type="subcellular location">
    <subcellularLocation>
        <location evidence="1">Membrane</location>
        <topology evidence="1">Multi-pass membrane protein</topology>
    </subcellularLocation>
</comment>
<dbReference type="PANTHER" id="PTHR21355:SF0">
    <property type="entry name" value="G-PROTEIN COUPLED RECEPTOR-ASSOCIATED PROTEIN LMBRD2"/>
    <property type="match status" value="1"/>
</dbReference>
<feature type="transmembrane region" description="Helical" evidence="8">
    <location>
        <begin position="130"/>
        <end position="147"/>
    </location>
</feature>
<feature type="coiled-coil region" evidence="6">
    <location>
        <begin position="197"/>
        <end position="238"/>
    </location>
</feature>
<feature type="transmembrane region" description="Helical" evidence="8">
    <location>
        <begin position="89"/>
        <end position="109"/>
    </location>
</feature>
<dbReference type="STRING" id="40998.A0A2P8AIF8"/>
<dbReference type="InterPro" id="IPR006876">
    <property type="entry name" value="LMBR1-like_membr_prot"/>
</dbReference>
<keyword evidence="5 8" id="KW-0472">Membrane</keyword>